<accession>A0A9D4MZG1</accession>
<feature type="domain" description="Chitin-binding type-2" evidence="7">
    <location>
        <begin position="76"/>
        <end position="136"/>
    </location>
</feature>
<sequence>MTFLAVFAAATLLSLAHGETNCAALPDGHYSIGCKVYDVCTNHVLTTVECPINKVYNNVTKQCDYQNHVAPPCGLVRDCTHKADGSYVDLTLNCTSYYTCSHHVYFGHNFCTPGTVFDETLGTCVWPVDAKPPCGTKTP</sequence>
<dbReference type="Proteomes" id="UP000828390">
    <property type="component" value="Unassembled WGS sequence"/>
</dbReference>
<keyword evidence="1" id="KW-0147">Chitin-binding</keyword>
<dbReference type="InterPro" id="IPR051940">
    <property type="entry name" value="Chitin_bind-dev_reg"/>
</dbReference>
<dbReference type="SMART" id="SM00494">
    <property type="entry name" value="ChtBD2"/>
    <property type="match status" value="2"/>
</dbReference>
<feature type="domain" description="Chitin-binding type-2" evidence="7">
    <location>
        <begin position="19"/>
        <end position="75"/>
    </location>
</feature>
<feature type="chain" id="PRO_5039351358" description="Chitin-binding type-2 domain-containing protein" evidence="6">
    <location>
        <begin position="19"/>
        <end position="139"/>
    </location>
</feature>
<feature type="signal peptide" evidence="6">
    <location>
        <begin position="1"/>
        <end position="18"/>
    </location>
</feature>
<reference evidence="8" key="2">
    <citation type="submission" date="2020-11" db="EMBL/GenBank/DDBJ databases">
        <authorList>
            <person name="McCartney M.A."/>
            <person name="Auch B."/>
            <person name="Kono T."/>
            <person name="Mallez S."/>
            <person name="Becker A."/>
            <person name="Gohl D.M."/>
            <person name="Silverstein K.A.T."/>
            <person name="Koren S."/>
            <person name="Bechman K.B."/>
            <person name="Herman A."/>
            <person name="Abrahante J.E."/>
            <person name="Garbe J."/>
        </authorList>
    </citation>
    <scope>NUCLEOTIDE SEQUENCE</scope>
    <source>
        <strain evidence="8">Duluth1</strain>
        <tissue evidence="8">Whole animal</tissue>
    </source>
</reference>
<evidence type="ECO:0000256" key="5">
    <source>
        <dbReference type="ARBA" id="ARBA00023180"/>
    </source>
</evidence>
<dbReference type="PROSITE" id="PS50940">
    <property type="entry name" value="CHIT_BIND_II"/>
    <property type="match status" value="2"/>
</dbReference>
<comment type="caution">
    <text evidence="8">The sequence shown here is derived from an EMBL/GenBank/DDBJ whole genome shotgun (WGS) entry which is preliminary data.</text>
</comment>
<evidence type="ECO:0000256" key="6">
    <source>
        <dbReference type="SAM" id="SignalP"/>
    </source>
</evidence>
<reference evidence="8" key="1">
    <citation type="journal article" date="2019" name="bioRxiv">
        <title>The Genome of the Zebra Mussel, Dreissena polymorpha: A Resource for Invasive Species Research.</title>
        <authorList>
            <person name="McCartney M.A."/>
            <person name="Auch B."/>
            <person name="Kono T."/>
            <person name="Mallez S."/>
            <person name="Zhang Y."/>
            <person name="Obille A."/>
            <person name="Becker A."/>
            <person name="Abrahante J.E."/>
            <person name="Garbe J."/>
            <person name="Badalamenti J.P."/>
            <person name="Herman A."/>
            <person name="Mangelson H."/>
            <person name="Liachko I."/>
            <person name="Sullivan S."/>
            <person name="Sone E.D."/>
            <person name="Koren S."/>
            <person name="Silverstein K.A.T."/>
            <person name="Beckman K.B."/>
            <person name="Gohl D.M."/>
        </authorList>
    </citation>
    <scope>NUCLEOTIDE SEQUENCE</scope>
    <source>
        <strain evidence="8">Duluth1</strain>
        <tissue evidence="8">Whole animal</tissue>
    </source>
</reference>
<name>A0A9D4MZG1_DREPO</name>
<organism evidence="8 9">
    <name type="scientific">Dreissena polymorpha</name>
    <name type="common">Zebra mussel</name>
    <name type="synonym">Mytilus polymorpha</name>
    <dbReference type="NCBI Taxonomy" id="45954"/>
    <lineage>
        <taxon>Eukaryota</taxon>
        <taxon>Metazoa</taxon>
        <taxon>Spiralia</taxon>
        <taxon>Lophotrochozoa</taxon>
        <taxon>Mollusca</taxon>
        <taxon>Bivalvia</taxon>
        <taxon>Autobranchia</taxon>
        <taxon>Heteroconchia</taxon>
        <taxon>Euheterodonta</taxon>
        <taxon>Imparidentia</taxon>
        <taxon>Neoheterodontei</taxon>
        <taxon>Myida</taxon>
        <taxon>Dreissenoidea</taxon>
        <taxon>Dreissenidae</taxon>
        <taxon>Dreissena</taxon>
    </lineage>
</organism>
<dbReference type="Gene3D" id="2.170.140.10">
    <property type="entry name" value="Chitin binding domain"/>
    <property type="match status" value="1"/>
</dbReference>
<keyword evidence="9" id="KW-1185">Reference proteome</keyword>
<evidence type="ECO:0000256" key="1">
    <source>
        <dbReference type="ARBA" id="ARBA00022669"/>
    </source>
</evidence>
<dbReference type="PANTHER" id="PTHR23301:SF0">
    <property type="entry name" value="CHITIN-BINDING TYPE-2 DOMAIN-CONTAINING PROTEIN-RELATED"/>
    <property type="match status" value="1"/>
</dbReference>
<dbReference type="Pfam" id="PF01607">
    <property type="entry name" value="CBM_14"/>
    <property type="match status" value="2"/>
</dbReference>
<evidence type="ECO:0000256" key="4">
    <source>
        <dbReference type="ARBA" id="ARBA00023157"/>
    </source>
</evidence>
<evidence type="ECO:0000256" key="3">
    <source>
        <dbReference type="ARBA" id="ARBA00022737"/>
    </source>
</evidence>
<evidence type="ECO:0000256" key="2">
    <source>
        <dbReference type="ARBA" id="ARBA00022729"/>
    </source>
</evidence>
<evidence type="ECO:0000259" key="7">
    <source>
        <dbReference type="PROSITE" id="PS50940"/>
    </source>
</evidence>
<dbReference type="InterPro" id="IPR002557">
    <property type="entry name" value="Chitin-bd_dom"/>
</dbReference>
<dbReference type="PANTHER" id="PTHR23301">
    <property type="entry name" value="CHITIN BINDING PERITROPHIN-A"/>
    <property type="match status" value="1"/>
</dbReference>
<keyword evidence="5" id="KW-0325">Glycoprotein</keyword>
<dbReference type="OrthoDB" id="6020543at2759"/>
<dbReference type="EMBL" id="JAIWYP010000001">
    <property type="protein sequence ID" value="KAH3886175.1"/>
    <property type="molecule type" value="Genomic_DNA"/>
</dbReference>
<dbReference type="GO" id="GO:0005576">
    <property type="term" value="C:extracellular region"/>
    <property type="evidence" value="ECO:0007669"/>
    <property type="project" value="InterPro"/>
</dbReference>
<keyword evidence="3" id="KW-0677">Repeat</keyword>
<keyword evidence="4" id="KW-1015">Disulfide bond</keyword>
<dbReference type="AlphaFoldDB" id="A0A9D4MZG1"/>
<evidence type="ECO:0000313" key="8">
    <source>
        <dbReference type="EMBL" id="KAH3886175.1"/>
    </source>
</evidence>
<gene>
    <name evidence="8" type="ORF">DPMN_010176</name>
</gene>
<keyword evidence="2 6" id="KW-0732">Signal</keyword>
<proteinExistence type="predicted"/>
<evidence type="ECO:0000313" key="9">
    <source>
        <dbReference type="Proteomes" id="UP000828390"/>
    </source>
</evidence>
<dbReference type="InterPro" id="IPR036508">
    <property type="entry name" value="Chitin-bd_dom_sf"/>
</dbReference>
<protein>
    <recommendedName>
        <fullName evidence="7">Chitin-binding type-2 domain-containing protein</fullName>
    </recommendedName>
</protein>
<dbReference type="GO" id="GO:0008061">
    <property type="term" value="F:chitin binding"/>
    <property type="evidence" value="ECO:0007669"/>
    <property type="project" value="UniProtKB-KW"/>
</dbReference>
<dbReference type="SUPFAM" id="SSF57625">
    <property type="entry name" value="Invertebrate chitin-binding proteins"/>
    <property type="match status" value="2"/>
</dbReference>